<evidence type="ECO:0000313" key="3">
    <source>
        <dbReference type="Proteomes" id="UP001285352"/>
    </source>
</evidence>
<reference evidence="2 3" key="1">
    <citation type="submission" date="2023-11" db="EMBL/GenBank/DDBJ databases">
        <title>Lentzea sokolovensis, sp. nov., Lentzea kristufkii, sp. nov., and Lentzea miocenensis, sp. nov., rare actinobacteria from Sokolov Coal Basin, Miocene lacustrine sediment, Czech Republic.</title>
        <authorList>
            <person name="Lara A."/>
            <person name="Kotroba L."/>
            <person name="Nouioui I."/>
            <person name="Neumann-Schaal M."/>
            <person name="Mast Y."/>
            <person name="Chronakova A."/>
        </authorList>
    </citation>
    <scope>NUCLEOTIDE SEQUENCE [LARGE SCALE GENOMIC DNA]</scope>
    <source>
        <strain evidence="2 3">BCCO 10_0061</strain>
    </source>
</reference>
<keyword evidence="1" id="KW-1133">Transmembrane helix</keyword>
<keyword evidence="1" id="KW-0472">Membrane</keyword>
<feature type="transmembrane region" description="Helical" evidence="1">
    <location>
        <begin position="76"/>
        <end position="95"/>
    </location>
</feature>
<sequence length="142" mass="15345">MRRRLPPSQRATASRPNNRETEFHVLVLLAALGTVVMADAADLMLLAAGYLLASIPLYALASFAKDPAGTEASLKFYLLGALLGVTTLIGVTLLFGVGGPPGTWTCGWPRHRRPRWPWGPSRCSPVCCSRSARYSPTSGYRT</sequence>
<dbReference type="EMBL" id="JAXAVU010000007">
    <property type="protein sequence ID" value="MDX8143218.1"/>
    <property type="molecule type" value="Genomic_DNA"/>
</dbReference>
<name>A0ABU4UUN1_9PSEU</name>
<dbReference type="RefSeq" id="WP_319975487.1">
    <property type="nucleotide sequence ID" value="NZ_JAXAVU010000007.1"/>
</dbReference>
<protein>
    <recommendedName>
        <fullName evidence="4">NADH:quinone oxidoreductase/Mrp antiporter membrane subunit domain-containing protein</fullName>
    </recommendedName>
</protein>
<keyword evidence="1" id="KW-0812">Transmembrane</keyword>
<comment type="caution">
    <text evidence="2">The sequence shown here is derived from an EMBL/GenBank/DDBJ whole genome shotgun (WGS) entry which is preliminary data.</text>
</comment>
<reference evidence="2 3" key="2">
    <citation type="submission" date="2023-11" db="EMBL/GenBank/DDBJ databases">
        <authorList>
            <person name="Lara A.C."/>
            <person name="Chronakova A."/>
        </authorList>
    </citation>
    <scope>NUCLEOTIDE SEQUENCE [LARGE SCALE GENOMIC DNA]</scope>
    <source>
        <strain evidence="2 3">BCCO 10_0061</strain>
    </source>
</reference>
<organism evidence="2 3">
    <name type="scientific">Lentzea sokolovensis</name>
    <dbReference type="NCBI Taxonomy" id="3095429"/>
    <lineage>
        <taxon>Bacteria</taxon>
        <taxon>Bacillati</taxon>
        <taxon>Actinomycetota</taxon>
        <taxon>Actinomycetes</taxon>
        <taxon>Pseudonocardiales</taxon>
        <taxon>Pseudonocardiaceae</taxon>
        <taxon>Lentzea</taxon>
    </lineage>
</organism>
<evidence type="ECO:0000256" key="1">
    <source>
        <dbReference type="SAM" id="Phobius"/>
    </source>
</evidence>
<keyword evidence="3" id="KW-1185">Reference proteome</keyword>
<feature type="transmembrane region" description="Helical" evidence="1">
    <location>
        <begin position="21"/>
        <end position="38"/>
    </location>
</feature>
<dbReference type="Proteomes" id="UP001285352">
    <property type="component" value="Unassembled WGS sequence"/>
</dbReference>
<accession>A0ABU4UUN1</accession>
<gene>
    <name evidence="2" type="ORF">SK854_13910</name>
</gene>
<feature type="transmembrane region" description="Helical" evidence="1">
    <location>
        <begin position="44"/>
        <end position="64"/>
    </location>
</feature>
<evidence type="ECO:0008006" key="4">
    <source>
        <dbReference type="Google" id="ProtNLM"/>
    </source>
</evidence>
<proteinExistence type="predicted"/>
<evidence type="ECO:0000313" key="2">
    <source>
        <dbReference type="EMBL" id="MDX8143218.1"/>
    </source>
</evidence>